<dbReference type="InterPro" id="IPR015896">
    <property type="entry name" value="4pyrrol_synth_GluRdtase_dimer"/>
</dbReference>
<evidence type="ECO:0000313" key="2">
    <source>
        <dbReference type="EMBL" id="OYR54118.1"/>
    </source>
</evidence>
<dbReference type="Proteomes" id="UP000216308">
    <property type="component" value="Unassembled WGS sequence"/>
</dbReference>
<comment type="caution">
    <text evidence="2">The sequence shown here is derived from an EMBL/GenBank/DDBJ whole genome shotgun (WGS) entry which is preliminary data.</text>
</comment>
<sequence length="87" mass="9742">MPETDRDRLRRLRRRAARIERREREAAISALESRGTLTAEQRETVRALAASLVDELIAGPTAALAESGRRNRETGRTVGMLLELETA</sequence>
<protein>
    <recommendedName>
        <fullName evidence="1">Tetrapyrrole biosynthesis glutamyl-tRNA reductase dimerisation domain-containing protein</fullName>
    </recommendedName>
</protein>
<dbReference type="AlphaFoldDB" id="A0A256IC48"/>
<dbReference type="EMBL" id="NHPJ01000131">
    <property type="protein sequence ID" value="OYR54118.1"/>
    <property type="molecule type" value="Genomic_DNA"/>
</dbReference>
<dbReference type="RefSeq" id="WP_094534361.1">
    <property type="nucleotide sequence ID" value="NZ_NHPJ01000131.1"/>
</dbReference>
<dbReference type="Pfam" id="PF00745">
    <property type="entry name" value="GlutR_dimer"/>
    <property type="match status" value="1"/>
</dbReference>
<gene>
    <name evidence="2" type="ORF">DJ70_14855</name>
</gene>
<dbReference type="GO" id="GO:0033014">
    <property type="term" value="P:tetrapyrrole biosynthetic process"/>
    <property type="evidence" value="ECO:0007669"/>
    <property type="project" value="InterPro"/>
</dbReference>
<keyword evidence="3" id="KW-1185">Reference proteome</keyword>
<proteinExistence type="predicted"/>
<dbReference type="GO" id="GO:0008883">
    <property type="term" value="F:glutamyl-tRNA reductase activity"/>
    <property type="evidence" value="ECO:0007669"/>
    <property type="project" value="InterPro"/>
</dbReference>
<evidence type="ECO:0000313" key="3">
    <source>
        <dbReference type="Proteomes" id="UP000216308"/>
    </source>
</evidence>
<accession>A0A256IC48</accession>
<evidence type="ECO:0000259" key="1">
    <source>
        <dbReference type="Pfam" id="PF00745"/>
    </source>
</evidence>
<dbReference type="GO" id="GO:0050661">
    <property type="term" value="F:NADP binding"/>
    <property type="evidence" value="ECO:0007669"/>
    <property type="project" value="InterPro"/>
</dbReference>
<feature type="domain" description="Tetrapyrrole biosynthesis glutamyl-tRNA reductase dimerisation" evidence="1">
    <location>
        <begin position="9"/>
        <end position="79"/>
    </location>
</feature>
<organism evidence="2 3">
    <name type="scientific">Halorubrum halodurans</name>
    <dbReference type="NCBI Taxonomy" id="1383851"/>
    <lineage>
        <taxon>Archaea</taxon>
        <taxon>Methanobacteriati</taxon>
        <taxon>Methanobacteriota</taxon>
        <taxon>Stenosarchaea group</taxon>
        <taxon>Halobacteria</taxon>
        <taxon>Halobacteriales</taxon>
        <taxon>Haloferacaceae</taxon>
        <taxon>Halorubrum</taxon>
    </lineage>
</organism>
<name>A0A256IC48_9EURY</name>
<dbReference type="SUPFAM" id="SSF69075">
    <property type="entry name" value="Glutamyl tRNA-reductase dimerization domain"/>
    <property type="match status" value="1"/>
</dbReference>
<dbReference type="InterPro" id="IPR036453">
    <property type="entry name" value="GluRdtase_dimer_dom_sf"/>
</dbReference>
<reference evidence="2 3" key="1">
    <citation type="journal article" date="2014" name="Front. Microbiol.">
        <title>Population and genomic analysis of the genus Halorubrum.</title>
        <authorList>
            <person name="Fullmer M.S."/>
            <person name="Soucy S.M."/>
            <person name="Swithers K.S."/>
            <person name="Makkay A.M."/>
            <person name="Wheeler R."/>
            <person name="Ventosa A."/>
            <person name="Gogarten J.P."/>
            <person name="Papke R.T."/>
        </authorList>
    </citation>
    <scope>NUCLEOTIDE SEQUENCE [LARGE SCALE GENOMIC DNA]</scope>
    <source>
        <strain evidence="2 3">Cb34</strain>
    </source>
</reference>